<dbReference type="EMBL" id="CP158254">
    <property type="protein sequence ID" value="XDJ47919.1"/>
    <property type="molecule type" value="Genomic_DNA"/>
</dbReference>
<name>A0AB39CKP7_9BURK</name>
<dbReference type="RefSeq" id="WP_368640208.1">
    <property type="nucleotide sequence ID" value="NZ_CP158252.1"/>
</dbReference>
<accession>A0AB39CKP7</accession>
<evidence type="ECO:0000313" key="2">
    <source>
        <dbReference type="EMBL" id="XDJ47919.1"/>
    </source>
</evidence>
<dbReference type="EMBL" id="CP158252">
    <property type="protein sequence ID" value="XDJ42792.1"/>
    <property type="molecule type" value="Genomic_DNA"/>
</dbReference>
<organism evidence="1">
    <name type="scientific">Castellaniella ginsengisoli</name>
    <dbReference type="NCBI Taxonomy" id="546114"/>
    <lineage>
        <taxon>Bacteria</taxon>
        <taxon>Pseudomonadati</taxon>
        <taxon>Pseudomonadota</taxon>
        <taxon>Betaproteobacteria</taxon>
        <taxon>Burkholderiales</taxon>
        <taxon>Alcaligenaceae</taxon>
        <taxon>Castellaniella</taxon>
    </lineage>
</organism>
<dbReference type="AlphaFoldDB" id="A0AB39CKP7"/>
<gene>
    <name evidence="1" type="ORF">ABRY99_04245</name>
    <name evidence="2" type="ORF">ABRZ04_02280</name>
</gene>
<proteinExistence type="predicted"/>
<sequence length="212" mass="22976">MNPALFGARMLEFNLLPSLTLHPSRHAAFGAPARPVPAACSPAWHRLWSAAILRRLDLRDRPVVDAARPELALALLPPDRLARVARHLGAVCCAPRLRRAIAGGEVRELATALGADVLDFARHAETGPWSRPVEQDVGPAAALVERVDRIGRSALRALFQAAGPELALRADLRLADDPQTDASEEARAPLDLTLAVLETIEPTWHSSFLAMR</sequence>
<dbReference type="InterPro" id="IPR009510">
    <property type="entry name" value="T3SS_K"/>
</dbReference>
<protein>
    <submittedName>
        <fullName evidence="1">SctK family type III secretion system sorting platform protein</fullName>
    </submittedName>
</protein>
<evidence type="ECO:0000313" key="1">
    <source>
        <dbReference type="EMBL" id="XDJ42792.1"/>
    </source>
</evidence>
<dbReference type="Pfam" id="PF06578">
    <property type="entry name" value="YscK"/>
    <property type="match status" value="1"/>
</dbReference>
<reference evidence="1" key="1">
    <citation type="submission" date="2024-05" db="EMBL/GenBank/DDBJ databases">
        <authorList>
            <person name="Luo Y.-C."/>
            <person name="Nicholds J."/>
            <person name="Mortimer T."/>
            <person name="Maboni G."/>
        </authorList>
    </citation>
    <scope>NUCLEOTIDE SEQUENCE</scope>
    <source>
        <strain evidence="2">151836</strain>
        <strain evidence="1">153920</strain>
    </source>
</reference>